<protein>
    <submittedName>
        <fullName evidence="1">Uncharacterized protein</fullName>
    </submittedName>
</protein>
<dbReference type="AlphaFoldDB" id="X1AID0"/>
<reference evidence="1" key="1">
    <citation type="journal article" date="2014" name="Front. Microbiol.">
        <title>High frequency of phylogenetically diverse reductive dehalogenase-homologous genes in deep subseafloor sedimentary metagenomes.</title>
        <authorList>
            <person name="Kawai M."/>
            <person name="Futagami T."/>
            <person name="Toyoda A."/>
            <person name="Takaki Y."/>
            <person name="Nishi S."/>
            <person name="Hori S."/>
            <person name="Arai W."/>
            <person name="Tsubouchi T."/>
            <person name="Morono Y."/>
            <person name="Uchiyama I."/>
            <person name="Ito T."/>
            <person name="Fujiyama A."/>
            <person name="Inagaki F."/>
            <person name="Takami H."/>
        </authorList>
    </citation>
    <scope>NUCLEOTIDE SEQUENCE</scope>
    <source>
        <strain evidence="1">Expedition CK06-06</strain>
    </source>
</reference>
<sequence>MNWREGFFNLISGRKVDQLLFFPDITDWYNARRTPPGQPHFGPGEFIPDSDPIHKENVDMPKEYQDFTLLDFYKNFDWGLPVHLYNWYDTEYEGVEKKILQNEKKRIIQYICPAGELERVYLLANDGSWAPCGYLVNELKELDIIKYIVSHSRMVQRPDRFKSILDEINGQGVIDIPIWRSPFGKLVHEYMGFEKTIYALYDHKDVILRFMEFQEEYDLEVIEMASNYPANIVIISDHADENLASPKFYKEYCIPFYQKATKILHDKG</sequence>
<comment type="caution">
    <text evidence="1">The sequence shown here is derived from an EMBL/GenBank/DDBJ whole genome shotgun (WGS) entry which is preliminary data.</text>
</comment>
<name>X1AID0_9ZZZZ</name>
<organism evidence="1">
    <name type="scientific">marine sediment metagenome</name>
    <dbReference type="NCBI Taxonomy" id="412755"/>
    <lineage>
        <taxon>unclassified sequences</taxon>
        <taxon>metagenomes</taxon>
        <taxon>ecological metagenomes</taxon>
    </lineage>
</organism>
<feature type="non-terminal residue" evidence="1">
    <location>
        <position position="268"/>
    </location>
</feature>
<dbReference type="InterPro" id="IPR038071">
    <property type="entry name" value="UROD/MetE-like_sf"/>
</dbReference>
<accession>X1AID0</accession>
<proteinExistence type="predicted"/>
<dbReference type="SUPFAM" id="SSF51726">
    <property type="entry name" value="UROD/MetE-like"/>
    <property type="match status" value="1"/>
</dbReference>
<dbReference type="Gene3D" id="3.20.20.210">
    <property type="match status" value="1"/>
</dbReference>
<evidence type="ECO:0000313" key="1">
    <source>
        <dbReference type="EMBL" id="GAG72403.1"/>
    </source>
</evidence>
<dbReference type="EMBL" id="BART01007001">
    <property type="protein sequence ID" value="GAG72403.1"/>
    <property type="molecule type" value="Genomic_DNA"/>
</dbReference>
<gene>
    <name evidence="1" type="ORF">S01H4_15983</name>
</gene>